<comment type="catalytic activity">
    <reaction evidence="3 4">
        <text>[protein]-L-glutamate 5-O-methyl ester + H2O = L-glutamyl-[protein] + methanol + H(+)</text>
        <dbReference type="Rhea" id="RHEA:23236"/>
        <dbReference type="Rhea" id="RHEA-COMP:10208"/>
        <dbReference type="Rhea" id="RHEA-COMP:10311"/>
        <dbReference type="ChEBI" id="CHEBI:15377"/>
        <dbReference type="ChEBI" id="CHEBI:15378"/>
        <dbReference type="ChEBI" id="CHEBI:17790"/>
        <dbReference type="ChEBI" id="CHEBI:29973"/>
        <dbReference type="ChEBI" id="CHEBI:82795"/>
        <dbReference type="EC" id="3.1.1.61"/>
    </reaction>
</comment>
<dbReference type="Pfam" id="PF00072">
    <property type="entry name" value="Response_reg"/>
    <property type="match status" value="1"/>
</dbReference>
<dbReference type="SUPFAM" id="SSF52172">
    <property type="entry name" value="CheY-like"/>
    <property type="match status" value="1"/>
</dbReference>
<dbReference type="InterPro" id="IPR001789">
    <property type="entry name" value="Sig_transdc_resp-reg_receiver"/>
</dbReference>
<dbReference type="EC" id="3.1.1.61" evidence="4"/>
<comment type="function">
    <text evidence="4">Involved in chemotaxis. Part of a chemotaxis signal transduction system that modulates chemotaxis in response to various stimuli. Catalyzes the demethylation of specific methylglutamate residues introduced into the chemoreceptors (methyl-accepting chemotaxis proteins or MCP) by CheR. Also mediates the irreversible deamidation of specific glutamine residues to glutamic acid.</text>
</comment>
<proteinExistence type="inferred from homology"/>
<feature type="domain" description="Response regulatory" evidence="7">
    <location>
        <begin position="4"/>
        <end position="121"/>
    </location>
</feature>
<feature type="active site" evidence="4 5">
    <location>
        <position position="323"/>
    </location>
</feature>
<keyword evidence="2 4" id="KW-0378">Hydrolase</keyword>
<feature type="active site" evidence="4 5">
    <location>
        <position position="225"/>
    </location>
</feature>
<dbReference type="InterPro" id="IPR000673">
    <property type="entry name" value="Sig_transdc_resp-reg_Me-estase"/>
</dbReference>
<evidence type="ECO:0000256" key="1">
    <source>
        <dbReference type="ARBA" id="ARBA00022500"/>
    </source>
</evidence>
<protein>
    <recommendedName>
        <fullName evidence="4">Protein-glutamate methylesterase/protein-glutamine glutaminase</fullName>
        <ecNumber evidence="4">3.1.1.61</ecNumber>
        <ecNumber evidence="4">3.5.1.44</ecNumber>
    </recommendedName>
</protein>
<dbReference type="PIRSF" id="PIRSF000876">
    <property type="entry name" value="RR_chemtxs_CheB"/>
    <property type="match status" value="1"/>
</dbReference>
<feature type="active site" evidence="4 5">
    <location>
        <position position="198"/>
    </location>
</feature>
<dbReference type="InterPro" id="IPR035909">
    <property type="entry name" value="CheB_C"/>
</dbReference>
<dbReference type="SUPFAM" id="SSF52738">
    <property type="entry name" value="Methylesterase CheB, C-terminal domain"/>
    <property type="match status" value="1"/>
</dbReference>
<dbReference type="Proteomes" id="UP001461163">
    <property type="component" value="Unassembled WGS sequence"/>
</dbReference>
<dbReference type="PROSITE" id="PS50122">
    <property type="entry name" value="CHEB"/>
    <property type="match status" value="1"/>
</dbReference>
<comment type="catalytic activity">
    <reaction evidence="4">
        <text>L-glutaminyl-[protein] + H2O = L-glutamyl-[protein] + NH4(+)</text>
        <dbReference type="Rhea" id="RHEA:16441"/>
        <dbReference type="Rhea" id="RHEA-COMP:10207"/>
        <dbReference type="Rhea" id="RHEA-COMP:10208"/>
        <dbReference type="ChEBI" id="CHEBI:15377"/>
        <dbReference type="ChEBI" id="CHEBI:28938"/>
        <dbReference type="ChEBI" id="CHEBI:29973"/>
        <dbReference type="ChEBI" id="CHEBI:30011"/>
        <dbReference type="EC" id="3.5.1.44"/>
    </reaction>
</comment>
<comment type="PTM">
    <text evidence="4">Phosphorylated by CheA. Phosphorylation of the N-terminal regulatory domain activates the methylesterase activity.</text>
</comment>
<name>A0ABU9SUJ7_9ALTE</name>
<dbReference type="Gene3D" id="3.40.50.180">
    <property type="entry name" value="Methylesterase CheB, C-terminal domain"/>
    <property type="match status" value="1"/>
</dbReference>
<evidence type="ECO:0000256" key="3">
    <source>
        <dbReference type="ARBA" id="ARBA00048267"/>
    </source>
</evidence>
<comment type="similarity">
    <text evidence="4">Belongs to the CheB family.</text>
</comment>
<dbReference type="Pfam" id="PF01339">
    <property type="entry name" value="CheB_methylest"/>
    <property type="match status" value="1"/>
</dbReference>
<evidence type="ECO:0000256" key="6">
    <source>
        <dbReference type="PROSITE-ProRule" id="PRU00169"/>
    </source>
</evidence>
<dbReference type="InterPro" id="IPR008248">
    <property type="entry name" value="CheB-like"/>
</dbReference>
<dbReference type="InterPro" id="IPR011006">
    <property type="entry name" value="CheY-like_superfamily"/>
</dbReference>
<dbReference type="EC" id="3.5.1.44" evidence="4"/>
<sequence>MAYKILVVDDSIFFRRRVKEILEQDPSLQVIGEAKNGQEAIEMVATLNPDVVTMDVEMPIMDGITAVKKIMARKPVPIIMFSSLTLQGAKATLDALDAGAMDFLPKKFEDIAANRQDAVALLQSRVKSLCRKEHGLRAASTRVAPPKAILFNKPVSRNPAKHSVQKTSSVPFGTPLYHSSSSGIPSGKKYRCLAIGTSTGGPVALQKVLTAIPRDFPYPIFIVQHMPGSFTKAFAERLNQLSQLTVKEAINGEEVKAGVAYLAPGGRQMTVQGDSQRVSFRIYDAPDSADILYKPCVDITFSSIAHVYHGDVLGVILTGMGSDGKLGAGKLKSKGAKIWVQDELSSVVYGMPQAVMNAGLAEKEFSIDAFESHILKEMA</sequence>
<evidence type="ECO:0000313" key="9">
    <source>
        <dbReference type="EMBL" id="MEM5497178.1"/>
    </source>
</evidence>
<accession>A0ABU9SUJ7</accession>
<dbReference type="PROSITE" id="PS50110">
    <property type="entry name" value="RESPONSE_REGULATORY"/>
    <property type="match status" value="1"/>
</dbReference>
<dbReference type="EMBL" id="JBBMQS010000003">
    <property type="protein sequence ID" value="MEM5497178.1"/>
    <property type="molecule type" value="Genomic_DNA"/>
</dbReference>
<dbReference type="NCBIfam" id="NF001965">
    <property type="entry name" value="PRK00742.1"/>
    <property type="match status" value="1"/>
</dbReference>
<dbReference type="HAMAP" id="MF_00099">
    <property type="entry name" value="CheB_chemtxs"/>
    <property type="match status" value="1"/>
</dbReference>
<evidence type="ECO:0000259" key="7">
    <source>
        <dbReference type="PROSITE" id="PS50110"/>
    </source>
</evidence>
<keyword evidence="1 4" id="KW-0145">Chemotaxis</keyword>
<dbReference type="Gene3D" id="3.40.50.2300">
    <property type="match status" value="1"/>
</dbReference>
<keyword evidence="4" id="KW-0963">Cytoplasm</keyword>
<evidence type="ECO:0000256" key="2">
    <source>
        <dbReference type="ARBA" id="ARBA00022801"/>
    </source>
</evidence>
<dbReference type="PANTHER" id="PTHR42872:SF3">
    <property type="entry name" value="PROTEIN-GLUTAMATE METHYLESTERASE_PROTEIN-GLUTAMINE GLUTAMINASE 1"/>
    <property type="match status" value="1"/>
</dbReference>
<comment type="domain">
    <text evidence="4">Contains a C-terminal catalytic domain, and an N-terminal region which modulates catalytic activity.</text>
</comment>
<keyword evidence="4 6" id="KW-0597">Phosphoprotein</keyword>
<evidence type="ECO:0000256" key="4">
    <source>
        <dbReference type="HAMAP-Rule" id="MF_00099"/>
    </source>
</evidence>
<dbReference type="PANTHER" id="PTHR42872">
    <property type="entry name" value="PROTEIN-GLUTAMATE METHYLESTERASE/PROTEIN-GLUTAMINE GLUTAMINASE"/>
    <property type="match status" value="1"/>
</dbReference>
<gene>
    <name evidence="4" type="primary">cheB</name>
    <name evidence="9" type="ORF">WNY77_07210</name>
</gene>
<evidence type="ECO:0000256" key="5">
    <source>
        <dbReference type="PROSITE-ProRule" id="PRU00050"/>
    </source>
</evidence>
<feature type="modified residue" description="4-aspartylphosphate" evidence="4 6">
    <location>
        <position position="55"/>
    </location>
</feature>
<dbReference type="GO" id="GO:0008984">
    <property type="term" value="F:protein-glutamate methylesterase activity"/>
    <property type="evidence" value="ECO:0007669"/>
    <property type="project" value="UniProtKB-EC"/>
</dbReference>
<dbReference type="SMART" id="SM00448">
    <property type="entry name" value="REC"/>
    <property type="match status" value="1"/>
</dbReference>
<dbReference type="CDD" id="cd16432">
    <property type="entry name" value="CheB_Rec"/>
    <property type="match status" value="1"/>
</dbReference>
<dbReference type="RefSeq" id="WP_342881310.1">
    <property type="nucleotide sequence ID" value="NZ_JBBMQS010000003.1"/>
</dbReference>
<organism evidence="9 10">
    <name type="scientific">Paraglaciecola mesophila</name>
    <dbReference type="NCBI Taxonomy" id="197222"/>
    <lineage>
        <taxon>Bacteria</taxon>
        <taxon>Pseudomonadati</taxon>
        <taxon>Pseudomonadota</taxon>
        <taxon>Gammaproteobacteria</taxon>
        <taxon>Alteromonadales</taxon>
        <taxon>Alteromonadaceae</taxon>
        <taxon>Paraglaciecola</taxon>
    </lineage>
</organism>
<feature type="domain" description="CheB-type methylesterase" evidence="8">
    <location>
        <begin position="186"/>
        <end position="379"/>
    </location>
</feature>
<evidence type="ECO:0000259" key="8">
    <source>
        <dbReference type="PROSITE" id="PS50122"/>
    </source>
</evidence>
<dbReference type="CDD" id="cd17541">
    <property type="entry name" value="REC_CheB-like"/>
    <property type="match status" value="1"/>
</dbReference>
<reference evidence="9 10" key="1">
    <citation type="submission" date="2024-03" db="EMBL/GenBank/DDBJ databases">
        <title>Community enrichment and isolation of bacterial strains for fucoidan degradation.</title>
        <authorList>
            <person name="Sichert A."/>
        </authorList>
    </citation>
    <scope>NUCLEOTIDE SEQUENCE [LARGE SCALE GENOMIC DNA]</scope>
    <source>
        <strain evidence="9 10">AS12</strain>
    </source>
</reference>
<keyword evidence="10" id="KW-1185">Reference proteome</keyword>
<evidence type="ECO:0000313" key="10">
    <source>
        <dbReference type="Proteomes" id="UP001461163"/>
    </source>
</evidence>
<comment type="subcellular location">
    <subcellularLocation>
        <location evidence="4">Cytoplasm</location>
    </subcellularLocation>
</comment>
<comment type="caution">
    <text evidence="9">The sequence shown here is derived from an EMBL/GenBank/DDBJ whole genome shotgun (WGS) entry which is preliminary data.</text>
</comment>